<protein>
    <recommendedName>
        <fullName evidence="3">Baseplate J-like protein</fullName>
    </recommendedName>
</protein>
<comment type="caution">
    <text evidence="1">The sequence shown here is derived from an EMBL/GenBank/DDBJ whole genome shotgun (WGS) entry which is preliminary data.</text>
</comment>
<sequence length="1030" mass="116680">MATNCTNSDTTKNSEGTTQHQRYLDALHPDGLELMGFSVEEWMDFAYKFSEKVNFYNDNATTASTTWKSFFEKTNEIKSIAKEYTDGDIDPHLTLFICFLKLLDTSKQQFDGITKRHLDFYYQEVLQLKKQSYTPDKVYALFELAKNVENQQIAKDTLLDGGKDTNGKTRNYAVSEELVVNTTNIAQLKSTYLDATGWYEAPIPNSIDGQGGDFDNESNSWMPFGNTSYANASFGFTIGAPSLKMSDGPRSIVLTFKLAGKNGTITTTEDFSESLIFSITGASGWITIPVPKEKIMSINGEFSCTLELSETDDAIINYDVTIHSENYNAVHPLIKIEFNKTTREAATNSFKLYKKLVDLTIIDIIITTTSLYTKSLLVKNDTGTITTENAFFPFGPQAKKNAKLRIKSEEWIGKNITEAVLKMNWKDLPDSFATHYSTYTESTVNDGLYDPISDTIVKKTMGDDRFTATTSIISKNRNTQSDLKTPDQINIDYQVYWLDKLNYLEDDNNNPVGLSTPDKIAITATEDTTIADNALFKSPERSEFSFFDDAAESYIPLATDAYFLQVELEEDFFQDVFGKVLTAQAIAEKAAPNAPYIPLAEDISVTITTEEHFNTLDKHLELFHNYPYGQIKTIASAQASLVSSFTPKGALFLGLENCIQGTHVQFLFQLEEGTENPDAIISEGYPEIEWHYLHQNEWILFTKEQLLKDETNNFLKTGLVKFKIPKNFDTTNTLLPDSLFWVRASQKSKIIGTNLPDTVSRFIEIHPQAVQAEFSNQYNSLDHLQNGIPSNTISKLINRMATVKKVIQPFASFDGIPEEDDTHFYRRISERLRHKNRAITLWDYEHLILQEFPNIHKVKCLNHSSFNSNQSPGDVLIVVVPDIKNQNVFNVYEPQMSANKLTEIEEYINQLNSSLVNARVVSPVYEPVRVTLDAFFYPEYDINLYTKLLKEDIAKFLAPWAFDTEASIAFNNTLHESEMIFYIENLQYVDYIKNFSLTHNGNAKQKVSPTDEKSILTSVAASSHIIPSHN</sequence>
<keyword evidence="2" id="KW-1185">Reference proteome</keyword>
<evidence type="ECO:0000313" key="1">
    <source>
        <dbReference type="EMBL" id="GAA3511915.1"/>
    </source>
</evidence>
<dbReference type="RefSeq" id="WP_344928261.1">
    <property type="nucleotide sequence ID" value="NZ_BAABCW010000011.1"/>
</dbReference>
<accession>A0ABP6UPA9</accession>
<evidence type="ECO:0000313" key="2">
    <source>
        <dbReference type="Proteomes" id="UP001500459"/>
    </source>
</evidence>
<name>A0ABP6UPA9_9FLAO</name>
<dbReference type="Proteomes" id="UP001500459">
    <property type="component" value="Unassembled WGS sequence"/>
</dbReference>
<evidence type="ECO:0008006" key="3">
    <source>
        <dbReference type="Google" id="ProtNLM"/>
    </source>
</evidence>
<proteinExistence type="predicted"/>
<reference evidence="2" key="1">
    <citation type="journal article" date="2019" name="Int. J. Syst. Evol. Microbiol.">
        <title>The Global Catalogue of Microorganisms (GCM) 10K type strain sequencing project: providing services to taxonomists for standard genome sequencing and annotation.</title>
        <authorList>
            <consortium name="The Broad Institute Genomics Platform"/>
            <consortium name="The Broad Institute Genome Sequencing Center for Infectious Disease"/>
            <person name="Wu L."/>
            <person name="Ma J."/>
        </authorList>
    </citation>
    <scope>NUCLEOTIDE SEQUENCE [LARGE SCALE GENOMIC DNA]</scope>
    <source>
        <strain evidence="2">JCM 17106</strain>
    </source>
</reference>
<organism evidence="1 2">
    <name type="scientific">Aquimarina addita</name>
    <dbReference type="NCBI Taxonomy" id="870485"/>
    <lineage>
        <taxon>Bacteria</taxon>
        <taxon>Pseudomonadati</taxon>
        <taxon>Bacteroidota</taxon>
        <taxon>Flavobacteriia</taxon>
        <taxon>Flavobacteriales</taxon>
        <taxon>Flavobacteriaceae</taxon>
        <taxon>Aquimarina</taxon>
    </lineage>
</organism>
<dbReference type="EMBL" id="BAABCW010000011">
    <property type="protein sequence ID" value="GAA3511915.1"/>
    <property type="molecule type" value="Genomic_DNA"/>
</dbReference>
<gene>
    <name evidence="1" type="ORF">GCM10022393_27030</name>
</gene>